<comment type="similarity">
    <text evidence="2">Belongs to the pinin family.</text>
</comment>
<dbReference type="GO" id="GO:0008380">
    <property type="term" value="P:RNA splicing"/>
    <property type="evidence" value="ECO:0007669"/>
    <property type="project" value="UniProtKB-KW"/>
</dbReference>
<feature type="compositionally biased region" description="Polar residues" evidence="8">
    <location>
        <begin position="304"/>
        <end position="318"/>
    </location>
</feature>
<evidence type="ECO:0000256" key="4">
    <source>
        <dbReference type="ARBA" id="ARBA00023015"/>
    </source>
</evidence>
<dbReference type="PANTHER" id="PTHR12707:SF0">
    <property type="entry name" value="PININ"/>
    <property type="match status" value="1"/>
</dbReference>
<protein>
    <recommendedName>
        <fullName evidence="9">Pinin/SDK/MemA protein domain-containing protein</fullName>
    </recommendedName>
</protein>
<feature type="domain" description="Pinin/SDK/MemA protein" evidence="9">
    <location>
        <begin position="113"/>
        <end position="225"/>
    </location>
</feature>
<dbReference type="InterPro" id="IPR006786">
    <property type="entry name" value="Pinin_SDK_MemA"/>
</dbReference>
<dbReference type="EMBL" id="KB456263">
    <property type="protein sequence ID" value="EMF13310.1"/>
    <property type="molecule type" value="Genomic_DNA"/>
</dbReference>
<evidence type="ECO:0000256" key="8">
    <source>
        <dbReference type="SAM" id="MobiDB-lite"/>
    </source>
</evidence>
<dbReference type="OrthoDB" id="330772at2759"/>
<evidence type="ECO:0000256" key="6">
    <source>
        <dbReference type="ARBA" id="ARBA00023187"/>
    </source>
</evidence>
<dbReference type="STRING" id="692275.M3D545"/>
<proteinExistence type="inferred from homology"/>
<dbReference type="Proteomes" id="UP000016931">
    <property type="component" value="Unassembled WGS sequence"/>
</dbReference>
<feature type="compositionally biased region" description="Basic and acidic residues" evidence="8">
    <location>
        <begin position="132"/>
        <end position="160"/>
    </location>
</feature>
<evidence type="ECO:0000256" key="3">
    <source>
        <dbReference type="ARBA" id="ARBA00022664"/>
    </source>
</evidence>
<comment type="subcellular location">
    <subcellularLocation>
        <location evidence="1">Nucleus</location>
    </subcellularLocation>
</comment>
<evidence type="ECO:0000313" key="10">
    <source>
        <dbReference type="EMBL" id="EMF13310.1"/>
    </source>
</evidence>
<feature type="region of interest" description="Disordered" evidence="8">
    <location>
        <begin position="260"/>
        <end position="420"/>
    </location>
</feature>
<evidence type="ECO:0000256" key="5">
    <source>
        <dbReference type="ARBA" id="ARBA00023163"/>
    </source>
</evidence>
<keyword evidence="6" id="KW-0508">mRNA splicing</keyword>
<keyword evidence="4" id="KW-0805">Transcription regulation</keyword>
<dbReference type="AlphaFoldDB" id="M3D545"/>
<feature type="compositionally biased region" description="Basic and acidic residues" evidence="8">
    <location>
        <begin position="356"/>
        <end position="368"/>
    </location>
</feature>
<organism evidence="10 11">
    <name type="scientific">Sphaerulina musiva (strain SO2202)</name>
    <name type="common">Poplar stem canker fungus</name>
    <name type="synonym">Septoria musiva</name>
    <dbReference type="NCBI Taxonomy" id="692275"/>
    <lineage>
        <taxon>Eukaryota</taxon>
        <taxon>Fungi</taxon>
        <taxon>Dikarya</taxon>
        <taxon>Ascomycota</taxon>
        <taxon>Pezizomycotina</taxon>
        <taxon>Dothideomycetes</taxon>
        <taxon>Dothideomycetidae</taxon>
        <taxon>Mycosphaerellales</taxon>
        <taxon>Mycosphaerellaceae</taxon>
        <taxon>Sphaerulina</taxon>
    </lineage>
</organism>
<dbReference type="GeneID" id="27899642"/>
<evidence type="ECO:0000256" key="7">
    <source>
        <dbReference type="ARBA" id="ARBA00023242"/>
    </source>
</evidence>
<name>M3D545_SPHMS</name>
<feature type="compositionally biased region" description="Low complexity" evidence="8">
    <location>
        <begin position="68"/>
        <end position="78"/>
    </location>
</feature>
<feature type="compositionally biased region" description="Polar residues" evidence="8">
    <location>
        <begin position="79"/>
        <end position="91"/>
    </location>
</feature>
<dbReference type="Pfam" id="PF04696">
    <property type="entry name" value="Pinin_SDK_memA"/>
    <property type="match status" value="1"/>
</dbReference>
<reference evidence="10 11" key="1">
    <citation type="journal article" date="2012" name="PLoS Pathog.">
        <title>Diverse lifestyles and strategies of plant pathogenesis encoded in the genomes of eighteen Dothideomycetes fungi.</title>
        <authorList>
            <person name="Ohm R.A."/>
            <person name="Feau N."/>
            <person name="Henrissat B."/>
            <person name="Schoch C.L."/>
            <person name="Horwitz B.A."/>
            <person name="Barry K.W."/>
            <person name="Condon B.J."/>
            <person name="Copeland A.C."/>
            <person name="Dhillon B."/>
            <person name="Glaser F."/>
            <person name="Hesse C.N."/>
            <person name="Kosti I."/>
            <person name="LaButti K."/>
            <person name="Lindquist E.A."/>
            <person name="Lucas S."/>
            <person name="Salamov A.A."/>
            <person name="Bradshaw R.E."/>
            <person name="Ciuffetti L."/>
            <person name="Hamelin R.C."/>
            <person name="Kema G.H.J."/>
            <person name="Lawrence C."/>
            <person name="Scott J.A."/>
            <person name="Spatafora J.W."/>
            <person name="Turgeon B.G."/>
            <person name="de Wit P.J.G.M."/>
            <person name="Zhong S."/>
            <person name="Goodwin S.B."/>
            <person name="Grigoriev I.V."/>
        </authorList>
    </citation>
    <scope>NUCLEOTIDE SEQUENCE [LARGE SCALE GENOMIC DNA]</scope>
    <source>
        <strain evidence="10 11">SO2202</strain>
    </source>
</reference>
<dbReference type="InterPro" id="IPR039853">
    <property type="entry name" value="Pinin"/>
</dbReference>
<dbReference type="GO" id="GO:0006397">
    <property type="term" value="P:mRNA processing"/>
    <property type="evidence" value="ECO:0007669"/>
    <property type="project" value="UniProtKB-KW"/>
</dbReference>
<keyword evidence="11" id="KW-1185">Reference proteome</keyword>
<dbReference type="eggNOG" id="KOG3756">
    <property type="taxonomic scope" value="Eukaryota"/>
</dbReference>
<evidence type="ECO:0000259" key="9">
    <source>
        <dbReference type="Pfam" id="PF04696"/>
    </source>
</evidence>
<feature type="region of interest" description="Disordered" evidence="8">
    <location>
        <begin position="13"/>
        <end position="160"/>
    </location>
</feature>
<dbReference type="RefSeq" id="XP_016761431.1">
    <property type="nucleotide sequence ID" value="XM_016902505.1"/>
</dbReference>
<keyword evidence="5" id="KW-0804">Transcription</keyword>
<dbReference type="GO" id="GO:0071013">
    <property type="term" value="C:catalytic step 2 spliceosome"/>
    <property type="evidence" value="ECO:0007669"/>
    <property type="project" value="TreeGrafter"/>
</dbReference>
<gene>
    <name evidence="10" type="ORF">SEPMUDRAFT_132641</name>
</gene>
<evidence type="ECO:0000313" key="11">
    <source>
        <dbReference type="Proteomes" id="UP000016931"/>
    </source>
</evidence>
<feature type="compositionally biased region" description="Basic and acidic residues" evidence="8">
    <location>
        <begin position="92"/>
        <end position="102"/>
    </location>
</feature>
<accession>M3D545</accession>
<keyword evidence="7" id="KW-0539">Nucleus</keyword>
<evidence type="ECO:0000256" key="1">
    <source>
        <dbReference type="ARBA" id="ARBA00004123"/>
    </source>
</evidence>
<sequence length="420" mass="46594">MAEVIASAVALPDSEDVVKRATSNGMKRRQSDVADDIDGSSKRQRTSPGKTSPRSRSRSAAKEGGEVASSAARARSTSPTESKNGSASKPETSAEKDREGGGRRKNTVVKAPDEKQRSKRLFGALLGNLNRPSDRTSKRRAEIEQRKKAELQKQDDERLEDRQRRLERLAIQRKNEQLEVDERDMHIRHKHMLSTANFLQTKATPKLYYRPWDLLDDEEDLIERQLKEAQAQIDRELIEWETEKCRRLGITKDLLNMAPSTSAPCQARQDTNDKVGNSTSPHEAFEDAAIAKSGSNKDEEMAAKNTNIQPEQESTTNDEISDRPVEGPECLAASPHNPNSVVDGGAAKQVSTSGEVETKESEKQRKTEVNNGTSVDREETETTPSCGTRAALDGDAKDEKDELDDDGDHVVKGDEDDVIY</sequence>
<dbReference type="PANTHER" id="PTHR12707">
    <property type="entry name" value="PINN"/>
    <property type="match status" value="1"/>
</dbReference>
<dbReference type="HOGENOM" id="CLU_654109_0_0_1"/>
<evidence type="ECO:0000256" key="2">
    <source>
        <dbReference type="ARBA" id="ARBA00010386"/>
    </source>
</evidence>
<keyword evidence="3" id="KW-0507">mRNA processing</keyword>
<dbReference type="OMA" id="ALYYKPW"/>